<proteinExistence type="predicted"/>
<dbReference type="EMBL" id="HACM01005091">
    <property type="protein sequence ID" value="CRZ05533.1"/>
    <property type="molecule type" value="Transcribed_RNA"/>
</dbReference>
<reference evidence="2" key="1">
    <citation type="submission" date="2015-04" db="EMBL/GenBank/DDBJ databases">
        <title>The genome sequence of the plant pathogenic Rhizarian Plasmodiophora brassicae reveals insights in its biotrophic life cycle and the origin of chitin synthesis.</title>
        <authorList>
            <person name="Schwelm A."/>
            <person name="Fogelqvist J."/>
            <person name="Knaust A."/>
            <person name="Julke S."/>
            <person name="Lilja T."/>
            <person name="Dhandapani V."/>
            <person name="Bonilla-Rosso G."/>
            <person name="Karlsson M."/>
            <person name="Shevchenko A."/>
            <person name="Choi S.R."/>
            <person name="Kim H.G."/>
            <person name="Park J.Y."/>
            <person name="Lim Y.P."/>
            <person name="Ludwig-Muller J."/>
            <person name="Dixelius C."/>
        </authorList>
    </citation>
    <scope>NUCLEOTIDE SEQUENCE</scope>
    <source>
        <tissue evidence="2">Potato root galls</tissue>
    </source>
</reference>
<dbReference type="EMBL" id="HACM01005096">
    <property type="protein sequence ID" value="CRZ05538.1"/>
    <property type="molecule type" value="Transcribed_RNA"/>
</dbReference>
<organism evidence="2">
    <name type="scientific">Spongospora subterranea</name>
    <dbReference type="NCBI Taxonomy" id="70186"/>
    <lineage>
        <taxon>Eukaryota</taxon>
        <taxon>Sar</taxon>
        <taxon>Rhizaria</taxon>
        <taxon>Endomyxa</taxon>
        <taxon>Phytomyxea</taxon>
        <taxon>Plasmodiophorida</taxon>
        <taxon>Plasmodiophoridae</taxon>
        <taxon>Spongospora</taxon>
    </lineage>
</organism>
<evidence type="ECO:0000256" key="1">
    <source>
        <dbReference type="SAM" id="MobiDB-lite"/>
    </source>
</evidence>
<sequence>MGIHIFVLLCQVRKELVVYRSFTEVDSSLELFFTRMQESYPYSPDESSWKMVAKASKIPLGPMDDYIDKWVIKSKTKQVGKTPVEENTPMASRNAPTQPPLFAPSENDYLMDNQHIDMLDLTTNSSPRQASMRASSLNQFAYKRNLVQPLSPISPPPKNCLLPTPSAKISSANYNVHPTCEDEVHGLISTTAADHSVPSLNKETQRFGINARESASSVGANAPTLQCRSCCADLWPTPRYTILNNARIEMQSVVSCLGMHSTIDLLPMEGFNSIRVVFVVESNSNKQGMIRMNPDQIYWSKELGLALRSLSCTSCSAAIGSEIIAAATVSGVKQHVGRSWLLAARLTIGKQTSSVINLEAISAPAPPLNIQEPPVARISNMSESCQRSGKLKVSNESIQSESSILPAPAAVLPVTRPQDRFSALRKSLNLVPGNTQKTSIPHLTNETVHATLSTQRESTLPVDNIPEVGQNVTGVNASSNDFQDSLAITANQVFQGLEPSAWIPCKKFRAV</sequence>
<feature type="region of interest" description="Disordered" evidence="1">
    <location>
        <begin position="78"/>
        <end position="99"/>
    </location>
</feature>
<accession>A0A0H5QU46</accession>
<dbReference type="AlphaFoldDB" id="A0A0H5QU46"/>
<protein>
    <submittedName>
        <fullName evidence="2">Uncharacterized protein</fullName>
    </submittedName>
</protein>
<evidence type="ECO:0000313" key="2">
    <source>
        <dbReference type="EMBL" id="CRZ05533.1"/>
    </source>
</evidence>
<name>A0A0H5QU46_9EUKA</name>